<keyword evidence="2" id="KW-0813">Transport</keyword>
<dbReference type="InterPro" id="IPR040177">
    <property type="entry name" value="SLC30A9"/>
</dbReference>
<dbReference type="PANTHER" id="PTHR13414:SF9">
    <property type="entry name" value="PROTON-COUPLED ZINC ANTIPORTER SLC30A9, MITOCHONDRIAL"/>
    <property type="match status" value="1"/>
</dbReference>
<comment type="subcellular location">
    <subcellularLocation>
        <location evidence="1">Membrane</location>
        <topology evidence="1">Multi-pass membrane protein</topology>
    </subcellularLocation>
</comment>
<keyword evidence="5 7" id="KW-0472">Membrane</keyword>
<accession>A0ABQ7FW89</accession>
<dbReference type="Proteomes" id="UP000815325">
    <property type="component" value="Unassembled WGS sequence"/>
</dbReference>
<dbReference type="Pfam" id="PF01545">
    <property type="entry name" value="Cation_efflux"/>
    <property type="match status" value="1"/>
</dbReference>
<comment type="caution">
    <text evidence="9">The sequence shown here is derived from an EMBL/GenBank/DDBJ whole genome shotgun (WGS) entry which is preliminary data.</text>
</comment>
<proteinExistence type="predicted"/>
<evidence type="ECO:0000256" key="7">
    <source>
        <dbReference type="SAM" id="Phobius"/>
    </source>
</evidence>
<keyword evidence="4 7" id="KW-1133">Transmembrane helix</keyword>
<dbReference type="Gene3D" id="1.20.1510.10">
    <property type="entry name" value="Cation efflux protein transmembrane domain"/>
    <property type="match status" value="1"/>
</dbReference>
<sequence>MHKCASNACSSNALNTAMAGGPGNPLQELVSGEAGQGADGNGAPSTPSGGQGSRSNSKKGDRRIWLAKEEGEQMQRELHSLNVAIGVNVIICLAKVWVHLISGSSAMLAEALHSVADILNQVLLRVGVLKAKRAPTPQHPYGYMRDRFVWSLISAVGIFFLGAGASVIHGLHTLMEVRVLDGEMWSYAVLGLSAVLEGYSLLVAARYVMAGAAAHRMSMLQQVDTAVWMAVRAAAAAAAAAAAVMVVGAATAVAAVKMVKGASAVSACAALAGVLTNIPGKTAGHPGTLLMQRAGSVATTLMRLGVHSCHSAGGAWSGCTQEFLAEVEMLFPSFLSQT</sequence>
<name>A0ABQ7FW89_DUNSA</name>
<keyword evidence="3 7" id="KW-0812">Transmembrane</keyword>
<evidence type="ECO:0000313" key="9">
    <source>
        <dbReference type="EMBL" id="KAF5826638.1"/>
    </source>
</evidence>
<dbReference type="InterPro" id="IPR058533">
    <property type="entry name" value="Cation_efflux_TM"/>
</dbReference>
<feature type="transmembrane region" description="Helical" evidence="7">
    <location>
        <begin position="230"/>
        <end position="256"/>
    </location>
</feature>
<evidence type="ECO:0000256" key="5">
    <source>
        <dbReference type="ARBA" id="ARBA00023136"/>
    </source>
</evidence>
<feature type="transmembrane region" description="Helical" evidence="7">
    <location>
        <begin position="184"/>
        <end position="209"/>
    </location>
</feature>
<reference evidence="9" key="1">
    <citation type="submission" date="2017-08" db="EMBL/GenBank/DDBJ databases">
        <authorList>
            <person name="Polle J.E."/>
            <person name="Barry K."/>
            <person name="Cushman J."/>
            <person name="Schmutz J."/>
            <person name="Tran D."/>
            <person name="Hathwaick L.T."/>
            <person name="Yim W.C."/>
            <person name="Jenkins J."/>
            <person name="Mckie-Krisberg Z.M."/>
            <person name="Prochnik S."/>
            <person name="Lindquist E."/>
            <person name="Dockter R.B."/>
            <person name="Adam C."/>
            <person name="Molina H."/>
            <person name="Bunkerborg J."/>
            <person name="Jin E."/>
            <person name="Buchheim M."/>
            <person name="Magnuson J."/>
        </authorList>
    </citation>
    <scope>NUCLEOTIDE SEQUENCE</scope>
    <source>
        <strain evidence="9">CCAP 19/18</strain>
    </source>
</reference>
<dbReference type="PANTHER" id="PTHR13414">
    <property type="entry name" value="HUEL-CATION TRANSPORTER"/>
    <property type="match status" value="1"/>
</dbReference>
<dbReference type="EMBL" id="MU070795">
    <property type="protein sequence ID" value="KAF5826638.1"/>
    <property type="molecule type" value="Genomic_DNA"/>
</dbReference>
<evidence type="ECO:0000256" key="4">
    <source>
        <dbReference type="ARBA" id="ARBA00022989"/>
    </source>
</evidence>
<evidence type="ECO:0000313" key="10">
    <source>
        <dbReference type="Proteomes" id="UP000815325"/>
    </source>
</evidence>
<evidence type="ECO:0000256" key="3">
    <source>
        <dbReference type="ARBA" id="ARBA00022692"/>
    </source>
</evidence>
<evidence type="ECO:0000259" key="8">
    <source>
        <dbReference type="Pfam" id="PF01545"/>
    </source>
</evidence>
<dbReference type="InterPro" id="IPR027469">
    <property type="entry name" value="Cation_efflux_TMD_sf"/>
</dbReference>
<protein>
    <recommendedName>
        <fullName evidence="8">Cation efflux protein transmembrane domain-containing protein</fullName>
    </recommendedName>
</protein>
<feature type="transmembrane region" description="Helical" evidence="7">
    <location>
        <begin position="148"/>
        <end position="172"/>
    </location>
</feature>
<evidence type="ECO:0000256" key="2">
    <source>
        <dbReference type="ARBA" id="ARBA00022448"/>
    </source>
</evidence>
<gene>
    <name evidence="9" type="ORF">DUNSADRAFT_2485</name>
</gene>
<feature type="domain" description="Cation efflux protein transmembrane" evidence="8">
    <location>
        <begin position="83"/>
        <end position="270"/>
    </location>
</feature>
<evidence type="ECO:0000256" key="1">
    <source>
        <dbReference type="ARBA" id="ARBA00004141"/>
    </source>
</evidence>
<evidence type="ECO:0000256" key="6">
    <source>
        <dbReference type="SAM" id="MobiDB-lite"/>
    </source>
</evidence>
<keyword evidence="10" id="KW-1185">Reference proteome</keyword>
<organism evidence="9 10">
    <name type="scientific">Dunaliella salina</name>
    <name type="common">Green alga</name>
    <name type="synonym">Protococcus salinus</name>
    <dbReference type="NCBI Taxonomy" id="3046"/>
    <lineage>
        <taxon>Eukaryota</taxon>
        <taxon>Viridiplantae</taxon>
        <taxon>Chlorophyta</taxon>
        <taxon>core chlorophytes</taxon>
        <taxon>Chlorophyceae</taxon>
        <taxon>CS clade</taxon>
        <taxon>Chlamydomonadales</taxon>
        <taxon>Dunaliellaceae</taxon>
        <taxon>Dunaliella</taxon>
    </lineage>
</organism>
<dbReference type="SUPFAM" id="SSF161111">
    <property type="entry name" value="Cation efflux protein transmembrane domain-like"/>
    <property type="match status" value="1"/>
</dbReference>
<feature type="region of interest" description="Disordered" evidence="6">
    <location>
        <begin position="20"/>
        <end position="62"/>
    </location>
</feature>